<dbReference type="EMBL" id="DVHB01000073">
    <property type="protein sequence ID" value="HIR39558.1"/>
    <property type="molecule type" value="Genomic_DNA"/>
</dbReference>
<reference evidence="1" key="2">
    <citation type="journal article" date="2021" name="PeerJ">
        <title>Extensive microbial diversity within the chicken gut microbiome revealed by metagenomics and culture.</title>
        <authorList>
            <person name="Gilroy R."/>
            <person name="Ravi A."/>
            <person name="Getino M."/>
            <person name="Pursley I."/>
            <person name="Horton D.L."/>
            <person name="Alikhan N.F."/>
            <person name="Baker D."/>
            <person name="Gharbi K."/>
            <person name="Hall N."/>
            <person name="Watson M."/>
            <person name="Adriaenssens E.M."/>
            <person name="Foster-Nyarko E."/>
            <person name="Jarju S."/>
            <person name="Secka A."/>
            <person name="Antonio M."/>
            <person name="Oren A."/>
            <person name="Chaudhuri R.R."/>
            <person name="La Ragione R."/>
            <person name="Hildebrand F."/>
            <person name="Pallen M.J."/>
        </authorList>
    </citation>
    <scope>NUCLEOTIDE SEQUENCE</scope>
    <source>
        <strain evidence="1">ChiW25-3613</strain>
    </source>
</reference>
<proteinExistence type="predicted"/>
<gene>
    <name evidence="1" type="ORF">IAB90_04155</name>
</gene>
<organism evidence="1 2">
    <name type="scientific">Candidatus Coproplasma stercoripullorum</name>
    <dbReference type="NCBI Taxonomy" id="2840751"/>
    <lineage>
        <taxon>Bacteria</taxon>
        <taxon>Bacillati</taxon>
        <taxon>Bacillota</taxon>
        <taxon>Clostridia</taxon>
        <taxon>Eubacteriales</taxon>
        <taxon>Candidatus Coproplasma</taxon>
    </lineage>
</organism>
<reference evidence="1" key="1">
    <citation type="submission" date="2020-10" db="EMBL/GenBank/DDBJ databases">
        <authorList>
            <person name="Gilroy R."/>
        </authorList>
    </citation>
    <scope>NUCLEOTIDE SEQUENCE</scope>
    <source>
        <strain evidence="1">ChiW25-3613</strain>
    </source>
</reference>
<protein>
    <submittedName>
        <fullName evidence="1">Aspartyl/glutamyl-tRNA amidotransferase subunit C</fullName>
    </submittedName>
</protein>
<name>A0A9D1DBA7_9FIRM</name>
<dbReference type="Gene3D" id="1.10.20.60">
    <property type="entry name" value="Glu-tRNAGln amidotransferase C subunit, N-terminal domain"/>
    <property type="match status" value="1"/>
</dbReference>
<dbReference type="GO" id="GO:0006450">
    <property type="term" value="P:regulation of translational fidelity"/>
    <property type="evidence" value="ECO:0007669"/>
    <property type="project" value="InterPro"/>
</dbReference>
<sequence length="97" mass="10936">MAITDKEFKTLSHLARLSFSEEEEGEFLQGFEEMIVFCDGINSEIEGDTSSIREVGSREIALDDLREDEVAPSLPNEKILSNVHGERGYFAVKRVVK</sequence>
<dbReference type="Proteomes" id="UP000824179">
    <property type="component" value="Unassembled WGS sequence"/>
</dbReference>
<dbReference type="AlphaFoldDB" id="A0A9D1DBA7"/>
<dbReference type="SUPFAM" id="SSF141000">
    <property type="entry name" value="Glu-tRNAGln amidotransferase C subunit"/>
    <property type="match status" value="1"/>
</dbReference>
<accession>A0A9D1DBA7</accession>
<evidence type="ECO:0000313" key="1">
    <source>
        <dbReference type="EMBL" id="HIR39558.1"/>
    </source>
</evidence>
<comment type="caution">
    <text evidence="1">The sequence shown here is derived from an EMBL/GenBank/DDBJ whole genome shotgun (WGS) entry which is preliminary data.</text>
</comment>
<evidence type="ECO:0000313" key="2">
    <source>
        <dbReference type="Proteomes" id="UP000824179"/>
    </source>
</evidence>
<dbReference type="InterPro" id="IPR036113">
    <property type="entry name" value="Asp/Glu-ADT_sf_sub_c"/>
</dbReference>